<dbReference type="PROSITE" id="PS51257">
    <property type="entry name" value="PROKAR_LIPOPROTEIN"/>
    <property type="match status" value="1"/>
</dbReference>
<organism evidence="1 2">
    <name type="scientific">Zhouia spongiae</name>
    <dbReference type="NCBI Taxonomy" id="2202721"/>
    <lineage>
        <taxon>Bacteria</taxon>
        <taxon>Pseudomonadati</taxon>
        <taxon>Bacteroidota</taxon>
        <taxon>Flavobacteriia</taxon>
        <taxon>Flavobacteriales</taxon>
        <taxon>Flavobacteriaceae</taxon>
        <taxon>Zhouia</taxon>
    </lineage>
</organism>
<reference evidence="1 2" key="1">
    <citation type="journal article" date="2018" name="Int. J. Syst. Evol. Microbiol.">
        <title>Zhouia spongiae sp. nov., isolated from a marine sponge.</title>
        <authorList>
            <person name="Zhuang L."/>
            <person name="Lin B."/>
            <person name="Qin F."/>
            <person name="Luo L."/>
        </authorList>
    </citation>
    <scope>NUCLEOTIDE SEQUENCE [LARGE SCALE GENOMIC DNA]</scope>
    <source>
        <strain evidence="1 2">HN-Y44</strain>
    </source>
</reference>
<dbReference type="RefSeq" id="WP_242937088.1">
    <property type="nucleotide sequence ID" value="NZ_CP094326.1"/>
</dbReference>
<accession>A0ABY3YLH4</accession>
<proteinExistence type="predicted"/>
<gene>
    <name evidence="1" type="ORF">MQE36_16585</name>
</gene>
<sequence length="165" mass="18983">MKNIIYLLTIVSFAFVSCDGDPGPPGLPGEDGGLIVADAFEIEIDFTEENNYEHTESYGFEVFQYDVVLTYILWEDNGQEIWRLIPQDIYLNEGVLTYNYDFTQEDVRIFIDGTVDFSLLESRWTQNQVFRVVVVPADNVDASIDFSNYNNVIQSLNIKDVRKLK</sequence>
<dbReference type="Proteomes" id="UP000829476">
    <property type="component" value="Chromosome"/>
</dbReference>
<evidence type="ECO:0000313" key="2">
    <source>
        <dbReference type="Proteomes" id="UP000829476"/>
    </source>
</evidence>
<protein>
    <recommendedName>
        <fullName evidence="3">Collagen-like protein</fullName>
    </recommendedName>
</protein>
<dbReference type="EMBL" id="CP094326">
    <property type="protein sequence ID" value="UNY98682.1"/>
    <property type="molecule type" value="Genomic_DNA"/>
</dbReference>
<keyword evidence="2" id="KW-1185">Reference proteome</keyword>
<name>A0ABY3YLH4_9FLAO</name>
<evidence type="ECO:0008006" key="3">
    <source>
        <dbReference type="Google" id="ProtNLM"/>
    </source>
</evidence>
<evidence type="ECO:0000313" key="1">
    <source>
        <dbReference type="EMBL" id="UNY98682.1"/>
    </source>
</evidence>